<protein>
    <submittedName>
        <fullName evidence="2">Uncharacterized protein</fullName>
    </submittedName>
</protein>
<keyword evidence="3" id="KW-1185">Reference proteome</keyword>
<name>M5U4F3_9BACT</name>
<dbReference type="EMBL" id="ANOH01000154">
    <property type="protein sequence ID" value="EMI56330.1"/>
    <property type="molecule type" value="Genomic_DNA"/>
</dbReference>
<reference evidence="2 3" key="1">
    <citation type="journal article" date="2013" name="Mar. Genomics">
        <title>Expression of sulfatases in Rhodopirellula baltica and the diversity of sulfatases in the genus Rhodopirellula.</title>
        <authorList>
            <person name="Wegner C.E."/>
            <person name="Richter-Heitmann T."/>
            <person name="Klindworth A."/>
            <person name="Klockow C."/>
            <person name="Richter M."/>
            <person name="Achstetter T."/>
            <person name="Glockner F.O."/>
            <person name="Harder J."/>
        </authorList>
    </citation>
    <scope>NUCLEOTIDE SEQUENCE [LARGE SCALE GENOMIC DNA]</scope>
    <source>
        <strain evidence="2 3">SM41</strain>
    </source>
</reference>
<evidence type="ECO:0000256" key="1">
    <source>
        <dbReference type="SAM" id="MobiDB-lite"/>
    </source>
</evidence>
<evidence type="ECO:0000313" key="2">
    <source>
        <dbReference type="EMBL" id="EMI56330.1"/>
    </source>
</evidence>
<proteinExistence type="predicted"/>
<dbReference type="Proteomes" id="UP000011885">
    <property type="component" value="Unassembled WGS sequence"/>
</dbReference>
<dbReference type="AlphaFoldDB" id="M5U4F3"/>
<evidence type="ECO:0000313" key="3">
    <source>
        <dbReference type="Proteomes" id="UP000011885"/>
    </source>
</evidence>
<sequence length="54" mass="5841">MHGASPVQKGLSRWTGTHAHVDATRSHGAISRIKRGWRVPKCAIPRSGGPEGKR</sequence>
<gene>
    <name evidence="2" type="ORF">RSSM_02210</name>
</gene>
<feature type="region of interest" description="Disordered" evidence="1">
    <location>
        <begin position="1"/>
        <end position="54"/>
    </location>
</feature>
<comment type="caution">
    <text evidence="2">The sequence shown here is derived from an EMBL/GenBank/DDBJ whole genome shotgun (WGS) entry which is preliminary data.</text>
</comment>
<dbReference type="PATRIC" id="fig|1263870.3.peg.2355"/>
<organism evidence="2 3">
    <name type="scientific">Rhodopirellula sallentina SM41</name>
    <dbReference type="NCBI Taxonomy" id="1263870"/>
    <lineage>
        <taxon>Bacteria</taxon>
        <taxon>Pseudomonadati</taxon>
        <taxon>Planctomycetota</taxon>
        <taxon>Planctomycetia</taxon>
        <taxon>Pirellulales</taxon>
        <taxon>Pirellulaceae</taxon>
        <taxon>Rhodopirellula</taxon>
    </lineage>
</organism>
<accession>M5U4F3</accession>